<keyword evidence="10" id="KW-0902">Two-component regulatory system</keyword>
<dbReference type="Pfam" id="PF00512">
    <property type="entry name" value="HisKA"/>
    <property type="match status" value="1"/>
</dbReference>
<feature type="transmembrane region" description="Helical" evidence="12">
    <location>
        <begin position="21"/>
        <end position="45"/>
    </location>
</feature>
<dbReference type="SMART" id="SM00388">
    <property type="entry name" value="HisKA"/>
    <property type="match status" value="1"/>
</dbReference>
<dbReference type="SMART" id="SM00387">
    <property type="entry name" value="HATPase_c"/>
    <property type="match status" value="1"/>
</dbReference>
<dbReference type="EC" id="2.7.13.3" evidence="3"/>
<dbReference type="InterPro" id="IPR050980">
    <property type="entry name" value="2C_sensor_his_kinase"/>
</dbReference>
<comment type="caution">
    <text evidence="15">The sequence shown here is derived from an EMBL/GenBank/DDBJ whole genome shotgun (WGS) entry which is preliminary data.</text>
</comment>
<keyword evidence="6" id="KW-0808">Transferase</keyword>
<evidence type="ECO:0000256" key="4">
    <source>
        <dbReference type="ARBA" id="ARBA00022475"/>
    </source>
</evidence>
<evidence type="ECO:0000256" key="3">
    <source>
        <dbReference type="ARBA" id="ARBA00012438"/>
    </source>
</evidence>
<dbReference type="PROSITE" id="PS51257">
    <property type="entry name" value="PROKAR_LIPOPROTEIN"/>
    <property type="match status" value="1"/>
</dbReference>
<dbReference type="InterPro" id="IPR005467">
    <property type="entry name" value="His_kinase_dom"/>
</dbReference>
<dbReference type="EMBL" id="JACLYY010000003">
    <property type="protein sequence ID" value="MBM6737367.1"/>
    <property type="molecule type" value="Genomic_DNA"/>
</dbReference>
<dbReference type="InterPro" id="IPR003594">
    <property type="entry name" value="HATPase_dom"/>
</dbReference>
<keyword evidence="16" id="KW-1185">Reference proteome</keyword>
<sequence length="506" mass="56747">MTKNRKNPRQKRLHAIFVRFLLGYGTGAALLACVVIGLYFALIALDCIRIPSYEQNQIMAASQAIRTGGQVEGELLPDTCSYGVYSREGSYLYGTLSGQEQRAVWEKGRDWQTTGLYGKFWQRIEKDNGNIAFISYQVMAKFVSPALRTIFPNAELLFLAVLGLLLAALTVVVPRFFGRYVDRRLLVLSRAAARVEREDLDFERERSDIREIDQVLGAIYKMKEALRKSLREQWELEAKKEEQVCALAHDIRTPLTIIRGNAELFLETEDIREIREWDREILDNVEDIEAYLSILQEAMGPAGGKKDSARAADGGRELFPVRPWMEEIAERAQALGRSRQVQVICRSSAARGCEAKAADGGVGWVLEGDKKRLSRAVLNVISNAVDHSPEKGKVQVRAETTFAPSGEGRLTVAVEDEGPGFSREALWRATERFYQDGEARRKGHYGMGLYIARTFAEEAGGSIRLANLCEGGAQVLVELPLLRETPQSGQDRKLSDLQKPENMKKL</sequence>
<dbReference type="GO" id="GO:0016301">
    <property type="term" value="F:kinase activity"/>
    <property type="evidence" value="ECO:0007669"/>
    <property type="project" value="UniProtKB-KW"/>
</dbReference>
<dbReference type="Gene3D" id="1.10.287.130">
    <property type="match status" value="1"/>
</dbReference>
<keyword evidence="12" id="KW-0812">Transmembrane</keyword>
<dbReference type="PRINTS" id="PR01780">
    <property type="entry name" value="LANTIREGPROT"/>
</dbReference>
<keyword evidence="12" id="KW-1133">Transmembrane helix</keyword>
<keyword evidence="4" id="KW-1003">Cell membrane</keyword>
<dbReference type="PANTHER" id="PTHR44936:SF10">
    <property type="entry name" value="SENSOR PROTEIN RSTB"/>
    <property type="match status" value="1"/>
</dbReference>
<accession>A0ABS2E6X8</accession>
<name>A0ABS2E6X8_9FIRM</name>
<dbReference type="InterPro" id="IPR036097">
    <property type="entry name" value="HisK_dim/P_sf"/>
</dbReference>
<evidence type="ECO:0000256" key="8">
    <source>
        <dbReference type="ARBA" id="ARBA00022777"/>
    </source>
</evidence>
<evidence type="ECO:0000256" key="10">
    <source>
        <dbReference type="ARBA" id="ARBA00023012"/>
    </source>
</evidence>
<evidence type="ECO:0000256" key="9">
    <source>
        <dbReference type="ARBA" id="ARBA00022840"/>
    </source>
</evidence>
<keyword evidence="8 15" id="KW-0418">Kinase</keyword>
<keyword evidence="7" id="KW-0547">Nucleotide-binding</keyword>
<evidence type="ECO:0000256" key="7">
    <source>
        <dbReference type="ARBA" id="ARBA00022741"/>
    </source>
</evidence>
<comment type="catalytic activity">
    <reaction evidence="1">
        <text>ATP + protein L-histidine = ADP + protein N-phospho-L-histidine.</text>
        <dbReference type="EC" id="2.7.13.3"/>
    </reaction>
</comment>
<gene>
    <name evidence="15" type="ORF">H7U36_04485</name>
</gene>
<evidence type="ECO:0000259" key="13">
    <source>
        <dbReference type="PROSITE" id="PS50109"/>
    </source>
</evidence>
<comment type="subcellular location">
    <subcellularLocation>
        <location evidence="2">Cell membrane</location>
        <topology evidence="2">Multi-pass membrane protein</topology>
    </subcellularLocation>
</comment>
<keyword evidence="5" id="KW-0597">Phosphoprotein</keyword>
<evidence type="ECO:0000256" key="2">
    <source>
        <dbReference type="ARBA" id="ARBA00004651"/>
    </source>
</evidence>
<organism evidence="15 16">
    <name type="scientific">Faecalicatena fissicatena</name>
    <dbReference type="NCBI Taxonomy" id="290055"/>
    <lineage>
        <taxon>Bacteria</taxon>
        <taxon>Bacillati</taxon>
        <taxon>Bacillota</taxon>
        <taxon>Clostridia</taxon>
        <taxon>Lachnospirales</taxon>
        <taxon>Lachnospiraceae</taxon>
        <taxon>Faecalicatena</taxon>
    </lineage>
</organism>
<evidence type="ECO:0000259" key="14">
    <source>
        <dbReference type="PROSITE" id="PS50885"/>
    </source>
</evidence>
<reference evidence="15 16" key="1">
    <citation type="journal article" date="2021" name="Sci. Rep.">
        <title>The distribution of antibiotic resistance genes in chicken gut microbiota commensals.</title>
        <authorList>
            <person name="Juricova H."/>
            <person name="Matiasovicova J."/>
            <person name="Kubasova T."/>
            <person name="Cejkova D."/>
            <person name="Rychlik I."/>
        </authorList>
    </citation>
    <scope>NUCLEOTIDE SEQUENCE [LARGE SCALE GENOMIC DNA]</scope>
    <source>
        <strain evidence="15 16">An773</strain>
    </source>
</reference>
<feature type="compositionally biased region" description="Basic and acidic residues" evidence="11">
    <location>
        <begin position="490"/>
        <end position="506"/>
    </location>
</feature>
<feature type="region of interest" description="Disordered" evidence="11">
    <location>
        <begin position="487"/>
        <end position="506"/>
    </location>
</feature>
<dbReference type="SUPFAM" id="SSF55874">
    <property type="entry name" value="ATPase domain of HSP90 chaperone/DNA topoisomerase II/histidine kinase"/>
    <property type="match status" value="1"/>
</dbReference>
<evidence type="ECO:0000256" key="11">
    <source>
        <dbReference type="SAM" id="MobiDB-lite"/>
    </source>
</evidence>
<dbReference type="InterPro" id="IPR003661">
    <property type="entry name" value="HisK_dim/P_dom"/>
</dbReference>
<evidence type="ECO:0000256" key="5">
    <source>
        <dbReference type="ARBA" id="ARBA00022553"/>
    </source>
</evidence>
<dbReference type="Gene3D" id="3.30.565.10">
    <property type="entry name" value="Histidine kinase-like ATPase, C-terminal domain"/>
    <property type="match status" value="1"/>
</dbReference>
<keyword evidence="12" id="KW-0472">Membrane</keyword>
<dbReference type="PROSITE" id="PS50885">
    <property type="entry name" value="HAMP"/>
    <property type="match status" value="1"/>
</dbReference>
<evidence type="ECO:0000256" key="6">
    <source>
        <dbReference type="ARBA" id="ARBA00022679"/>
    </source>
</evidence>
<dbReference type="PANTHER" id="PTHR44936">
    <property type="entry name" value="SENSOR PROTEIN CREC"/>
    <property type="match status" value="1"/>
</dbReference>
<dbReference type="PROSITE" id="PS50109">
    <property type="entry name" value="HIS_KIN"/>
    <property type="match status" value="1"/>
</dbReference>
<dbReference type="Proteomes" id="UP000716906">
    <property type="component" value="Unassembled WGS sequence"/>
</dbReference>
<evidence type="ECO:0000256" key="1">
    <source>
        <dbReference type="ARBA" id="ARBA00000085"/>
    </source>
</evidence>
<keyword evidence="9" id="KW-0067">ATP-binding</keyword>
<dbReference type="Gene3D" id="6.10.340.10">
    <property type="match status" value="1"/>
</dbReference>
<dbReference type="SUPFAM" id="SSF47384">
    <property type="entry name" value="Homodimeric domain of signal transducing histidine kinase"/>
    <property type="match status" value="1"/>
</dbReference>
<dbReference type="InterPro" id="IPR003660">
    <property type="entry name" value="HAMP_dom"/>
</dbReference>
<proteinExistence type="predicted"/>
<protein>
    <recommendedName>
        <fullName evidence="3">histidine kinase</fullName>
        <ecNumber evidence="3">2.7.13.3</ecNumber>
    </recommendedName>
</protein>
<feature type="transmembrane region" description="Helical" evidence="12">
    <location>
        <begin position="156"/>
        <end position="177"/>
    </location>
</feature>
<dbReference type="InterPro" id="IPR008358">
    <property type="entry name" value="Sig_transdc_His_kin/Pase_MprB"/>
</dbReference>
<evidence type="ECO:0000313" key="16">
    <source>
        <dbReference type="Proteomes" id="UP000716906"/>
    </source>
</evidence>
<dbReference type="CDD" id="cd00082">
    <property type="entry name" value="HisKA"/>
    <property type="match status" value="1"/>
</dbReference>
<dbReference type="InterPro" id="IPR036890">
    <property type="entry name" value="HATPase_C_sf"/>
</dbReference>
<evidence type="ECO:0000256" key="12">
    <source>
        <dbReference type="SAM" id="Phobius"/>
    </source>
</evidence>
<feature type="domain" description="Histidine kinase" evidence="13">
    <location>
        <begin position="246"/>
        <end position="483"/>
    </location>
</feature>
<dbReference type="Pfam" id="PF02518">
    <property type="entry name" value="HATPase_c"/>
    <property type="match status" value="1"/>
</dbReference>
<evidence type="ECO:0000313" key="15">
    <source>
        <dbReference type="EMBL" id="MBM6737367.1"/>
    </source>
</evidence>
<feature type="domain" description="HAMP" evidence="14">
    <location>
        <begin position="179"/>
        <end position="231"/>
    </location>
</feature>